<feature type="region of interest" description="Disordered" evidence="12">
    <location>
        <begin position="1"/>
        <end position="78"/>
    </location>
</feature>
<comment type="subcellular location">
    <subcellularLocation>
        <location evidence="1">Membrane</location>
        <topology evidence="1">Multi-pass membrane protein</topology>
    </subcellularLocation>
</comment>
<feature type="transmembrane region" description="Helical" evidence="13">
    <location>
        <begin position="109"/>
        <end position="133"/>
    </location>
</feature>
<dbReference type="Gene3D" id="2.60.470.10">
    <property type="entry name" value="Acid-sensing ion channels like domains"/>
    <property type="match status" value="1"/>
</dbReference>
<protein>
    <submittedName>
        <fullName evidence="14">Uncharacterized protein</fullName>
    </submittedName>
</protein>
<dbReference type="Gene3D" id="1.10.287.770">
    <property type="entry name" value="YojJ-like"/>
    <property type="match status" value="1"/>
</dbReference>
<accession>A0AAE1DHZ1</accession>
<evidence type="ECO:0000256" key="10">
    <source>
        <dbReference type="ARBA" id="ARBA00023303"/>
    </source>
</evidence>
<dbReference type="Proteomes" id="UP001283361">
    <property type="component" value="Unassembled WGS sequence"/>
</dbReference>
<dbReference type="PANTHER" id="PTHR11690:SF300">
    <property type="entry name" value="PICKPOCKET PROTEIN 19"/>
    <property type="match status" value="1"/>
</dbReference>
<evidence type="ECO:0000256" key="11">
    <source>
        <dbReference type="RuleBase" id="RU000679"/>
    </source>
</evidence>
<comment type="similarity">
    <text evidence="11">Belongs to the amiloride-sensitive sodium channel (TC 1.A.6) family.</text>
</comment>
<evidence type="ECO:0000256" key="7">
    <source>
        <dbReference type="ARBA" id="ARBA00023065"/>
    </source>
</evidence>
<evidence type="ECO:0000256" key="9">
    <source>
        <dbReference type="ARBA" id="ARBA00023201"/>
    </source>
</evidence>
<evidence type="ECO:0000313" key="15">
    <source>
        <dbReference type="Proteomes" id="UP001283361"/>
    </source>
</evidence>
<dbReference type="PANTHER" id="PTHR11690">
    <property type="entry name" value="AMILORIDE-SENSITIVE SODIUM CHANNEL-RELATED"/>
    <property type="match status" value="1"/>
</dbReference>
<name>A0AAE1DHZ1_9GAST</name>
<evidence type="ECO:0000256" key="2">
    <source>
        <dbReference type="ARBA" id="ARBA00022448"/>
    </source>
</evidence>
<reference evidence="14" key="1">
    <citation type="journal article" date="2023" name="G3 (Bethesda)">
        <title>A reference genome for the long-term kleptoplast-retaining sea slug Elysia crispata morphotype clarki.</title>
        <authorList>
            <person name="Eastman K.E."/>
            <person name="Pendleton A.L."/>
            <person name="Shaikh M.A."/>
            <person name="Suttiyut T."/>
            <person name="Ogas R."/>
            <person name="Tomko P."/>
            <person name="Gavelis G."/>
            <person name="Widhalm J.R."/>
            <person name="Wisecaver J.H."/>
        </authorList>
    </citation>
    <scope>NUCLEOTIDE SEQUENCE</scope>
    <source>
        <strain evidence="14">ECLA1</strain>
    </source>
</reference>
<evidence type="ECO:0000256" key="5">
    <source>
        <dbReference type="ARBA" id="ARBA00022989"/>
    </source>
</evidence>
<evidence type="ECO:0000256" key="3">
    <source>
        <dbReference type="ARBA" id="ARBA00022461"/>
    </source>
</evidence>
<keyword evidence="10 11" id="KW-0407">Ion channel</keyword>
<gene>
    <name evidence="14" type="ORF">RRG08_038671</name>
</gene>
<keyword evidence="6" id="KW-0915">Sodium</keyword>
<keyword evidence="2 11" id="KW-0813">Transport</keyword>
<keyword evidence="8 13" id="KW-0472">Membrane</keyword>
<evidence type="ECO:0000256" key="6">
    <source>
        <dbReference type="ARBA" id="ARBA00023053"/>
    </source>
</evidence>
<keyword evidence="9 11" id="KW-0739">Sodium transport</keyword>
<evidence type="ECO:0000256" key="1">
    <source>
        <dbReference type="ARBA" id="ARBA00004141"/>
    </source>
</evidence>
<dbReference type="EMBL" id="JAWDGP010003865">
    <property type="protein sequence ID" value="KAK3770158.1"/>
    <property type="molecule type" value="Genomic_DNA"/>
</dbReference>
<keyword evidence="7 11" id="KW-0406">Ion transport</keyword>
<feature type="transmembrane region" description="Helical" evidence="13">
    <location>
        <begin position="498"/>
        <end position="521"/>
    </location>
</feature>
<feature type="compositionally biased region" description="Low complexity" evidence="12">
    <location>
        <begin position="1"/>
        <end position="23"/>
    </location>
</feature>
<dbReference type="GO" id="GO:0015280">
    <property type="term" value="F:ligand-gated sodium channel activity"/>
    <property type="evidence" value="ECO:0007669"/>
    <property type="project" value="TreeGrafter"/>
</dbReference>
<dbReference type="PRINTS" id="PR01078">
    <property type="entry name" value="AMINACHANNEL"/>
</dbReference>
<organism evidence="14 15">
    <name type="scientific">Elysia crispata</name>
    <name type="common">lettuce slug</name>
    <dbReference type="NCBI Taxonomy" id="231223"/>
    <lineage>
        <taxon>Eukaryota</taxon>
        <taxon>Metazoa</taxon>
        <taxon>Spiralia</taxon>
        <taxon>Lophotrochozoa</taxon>
        <taxon>Mollusca</taxon>
        <taxon>Gastropoda</taxon>
        <taxon>Heterobranchia</taxon>
        <taxon>Euthyneura</taxon>
        <taxon>Panpulmonata</taxon>
        <taxon>Sacoglossa</taxon>
        <taxon>Placobranchoidea</taxon>
        <taxon>Plakobranchidae</taxon>
        <taxon>Elysia</taxon>
    </lineage>
</organism>
<comment type="caution">
    <text evidence="14">The sequence shown here is derived from an EMBL/GenBank/DDBJ whole genome shotgun (WGS) entry which is preliminary data.</text>
</comment>
<keyword evidence="5 13" id="KW-1133">Transmembrane helix</keyword>
<keyword evidence="4 11" id="KW-0812">Transmembrane</keyword>
<sequence length="535" mass="60310">MSGISFITTSFRSDSTDSARSSRGGVELSNTPYLNGFSPRRRDLSTQTDQPSKDLADSGRTTRCGCLPGKDGQRDQNGRGIVHHYVESATIHGIGQAGGPQHYRFRRPLWLLLVLGMAVGLGTTLFNQVSLYYDYPIRTVTKVEINSELAFPAVTICNLNQYIRKRIPDIPIVKLVLFYHSDYAQLAMNLNNFTNVPDLDNLTDVSGEELHRIAHHAAPRLTDLLRQCRWEGRYYKCEDMFKPINTSYGLCFVFNGPQTRPEDRLHASGTMSSLRVLAYTQNNESYFSRLIHAGVKVIVHEPDHLPCPEDEGWFLRPGVSANLALSRTESLNLARPYKAYSNGYCEDTKAEVYVNRLKDYQVYSEVNCFYECVRDFLDRMCGCQIFLFSGNRTLCSAKKTLTCLMPAIGTLSVEDMSRCNCGKECESVTYDGEVSYADFASAFIEEQAQLDSIILSHDDLRNNIVDVKVWYRTLNVFQETQEPKLTRDSVLATLGGQMGLFLGASILSVTELLEVVLVLTFNRLKRCASRLYSLC</sequence>
<evidence type="ECO:0000256" key="4">
    <source>
        <dbReference type="ARBA" id="ARBA00022692"/>
    </source>
</evidence>
<dbReference type="Pfam" id="PF00858">
    <property type="entry name" value="ASC"/>
    <property type="match status" value="1"/>
</dbReference>
<dbReference type="AlphaFoldDB" id="A0AAE1DHZ1"/>
<dbReference type="GO" id="GO:0005886">
    <property type="term" value="C:plasma membrane"/>
    <property type="evidence" value="ECO:0007669"/>
    <property type="project" value="TreeGrafter"/>
</dbReference>
<evidence type="ECO:0000313" key="14">
    <source>
        <dbReference type="EMBL" id="KAK3770158.1"/>
    </source>
</evidence>
<evidence type="ECO:0000256" key="8">
    <source>
        <dbReference type="ARBA" id="ARBA00023136"/>
    </source>
</evidence>
<evidence type="ECO:0000256" key="13">
    <source>
        <dbReference type="SAM" id="Phobius"/>
    </source>
</evidence>
<proteinExistence type="inferred from homology"/>
<keyword evidence="3 11" id="KW-0894">Sodium channel</keyword>
<keyword evidence="15" id="KW-1185">Reference proteome</keyword>
<dbReference type="InterPro" id="IPR001873">
    <property type="entry name" value="ENaC"/>
</dbReference>
<evidence type="ECO:0000256" key="12">
    <source>
        <dbReference type="SAM" id="MobiDB-lite"/>
    </source>
</evidence>